<dbReference type="GeneID" id="107885742"/>
<protein>
    <submittedName>
        <fullName evidence="2">Uncharacterized protein</fullName>
    </submittedName>
</protein>
<dbReference type="OrthoDB" id="6644349at2759"/>
<proteinExistence type="predicted"/>
<keyword evidence="3" id="KW-1185">Reference proteome</keyword>
<dbReference type="AlphaFoldDB" id="A0A8R2D890"/>
<feature type="region of interest" description="Disordered" evidence="1">
    <location>
        <begin position="94"/>
        <end position="117"/>
    </location>
</feature>
<evidence type="ECO:0000313" key="2">
    <source>
        <dbReference type="EnsemblMetazoa" id="XP_016664911.1"/>
    </source>
</evidence>
<evidence type="ECO:0000256" key="1">
    <source>
        <dbReference type="SAM" id="MobiDB-lite"/>
    </source>
</evidence>
<reference evidence="3" key="1">
    <citation type="submission" date="2010-06" db="EMBL/GenBank/DDBJ databases">
        <authorList>
            <person name="Jiang H."/>
            <person name="Abraham K."/>
            <person name="Ali S."/>
            <person name="Alsbrooks S.L."/>
            <person name="Anim B.N."/>
            <person name="Anosike U.S."/>
            <person name="Attaway T."/>
            <person name="Bandaranaike D.P."/>
            <person name="Battles P.K."/>
            <person name="Bell S.N."/>
            <person name="Bell A.V."/>
            <person name="Beltran B."/>
            <person name="Bickham C."/>
            <person name="Bustamante Y."/>
            <person name="Caleb T."/>
            <person name="Canada A."/>
            <person name="Cardenas V."/>
            <person name="Carter K."/>
            <person name="Chacko J."/>
            <person name="Chandrabose M.N."/>
            <person name="Chavez D."/>
            <person name="Chavez A."/>
            <person name="Chen L."/>
            <person name="Chu H.-S."/>
            <person name="Claassen K.J."/>
            <person name="Cockrell R."/>
            <person name="Collins M."/>
            <person name="Cooper J.A."/>
            <person name="Cree A."/>
            <person name="Curry S.M."/>
            <person name="Da Y."/>
            <person name="Dao M.D."/>
            <person name="Das B."/>
            <person name="Davila M.-L."/>
            <person name="Davy-Carroll L."/>
            <person name="Denson S."/>
            <person name="Dinh H."/>
            <person name="Ebong V.E."/>
            <person name="Edwards J.R."/>
            <person name="Egan A."/>
            <person name="El-Daye J."/>
            <person name="Escobedo L."/>
            <person name="Fernandez S."/>
            <person name="Fernando P.R."/>
            <person name="Flagg N."/>
            <person name="Forbes L.D."/>
            <person name="Fowler R.G."/>
            <person name="Fu Q."/>
            <person name="Gabisi R.A."/>
            <person name="Ganer J."/>
            <person name="Garbino Pronczuk A."/>
            <person name="Garcia R.M."/>
            <person name="Garner T."/>
            <person name="Garrett T.E."/>
            <person name="Gonzalez D.A."/>
            <person name="Hamid H."/>
            <person name="Hawkins E.S."/>
            <person name="Hirani K."/>
            <person name="Hogues M.E."/>
            <person name="Hollins B."/>
            <person name="Hsiao C.-H."/>
            <person name="Jabil R."/>
            <person name="James M.L."/>
            <person name="Jhangiani S.N."/>
            <person name="Johnson B."/>
            <person name="Johnson Q."/>
            <person name="Joshi V."/>
            <person name="Kalu J.B."/>
            <person name="Kam C."/>
            <person name="Kashfia A."/>
            <person name="Keebler J."/>
            <person name="Kisamo H."/>
            <person name="Kovar C.L."/>
            <person name="Lago L.A."/>
            <person name="Lai C.-Y."/>
            <person name="Laidlaw J."/>
            <person name="Lara F."/>
            <person name="Le T.-K."/>
            <person name="Lee S.L."/>
            <person name="Legall F.H."/>
            <person name="Lemon S.J."/>
            <person name="Lewis L.R."/>
            <person name="Li B."/>
            <person name="Liu Y."/>
            <person name="Liu Y.-S."/>
            <person name="Lopez J."/>
            <person name="Lozado R.J."/>
            <person name="Lu J."/>
            <person name="Madu R.C."/>
            <person name="Maheshwari M."/>
            <person name="Maheshwari R."/>
            <person name="Malloy K."/>
            <person name="Martinez E."/>
            <person name="Mathew T."/>
            <person name="Mercado I.C."/>
            <person name="Mercado C."/>
            <person name="Meyer B."/>
            <person name="Montgomery K."/>
            <person name="Morgan M.B."/>
            <person name="Munidasa M."/>
            <person name="Nazareth L.V."/>
            <person name="Nelson J."/>
            <person name="Ng B.M."/>
            <person name="Nguyen N.B."/>
            <person name="Nguyen P.Q."/>
            <person name="Nguyen T."/>
            <person name="Obregon M."/>
            <person name="Okwuonu G.O."/>
            <person name="Onwere C.G."/>
            <person name="Orozco G."/>
            <person name="Parra A."/>
            <person name="Patel S."/>
            <person name="Patil S."/>
            <person name="Perez A."/>
            <person name="Perez Y."/>
            <person name="Pham C."/>
            <person name="Primus E.L."/>
            <person name="Pu L.-L."/>
            <person name="Puazo M."/>
            <person name="Qin X."/>
            <person name="Quiroz J.B."/>
            <person name="Reese J."/>
            <person name="Richards S."/>
            <person name="Rives C.M."/>
            <person name="Robberts R."/>
            <person name="Ruiz S.J."/>
            <person name="Ruiz M.J."/>
            <person name="Santibanez J."/>
            <person name="Schneider B.W."/>
            <person name="Sisson I."/>
            <person name="Smith M."/>
            <person name="Sodergren E."/>
            <person name="Song X.-Z."/>
            <person name="Song B.B."/>
            <person name="Summersgill H."/>
            <person name="Thelus R."/>
            <person name="Thornton R.D."/>
            <person name="Trejos Z.Y."/>
            <person name="Usmani K."/>
            <person name="Vattathil S."/>
            <person name="Villasana D."/>
            <person name="Walker D.L."/>
            <person name="Wang S."/>
            <person name="Wang K."/>
            <person name="White C.S."/>
            <person name="Williams A.C."/>
            <person name="Williamson J."/>
            <person name="Wilson K."/>
            <person name="Woghiren I.O."/>
            <person name="Woodworth J.R."/>
            <person name="Worley K.C."/>
            <person name="Wright R.A."/>
            <person name="Wu W."/>
            <person name="Young L."/>
            <person name="Zhang L."/>
            <person name="Zhang J."/>
            <person name="Zhu Y."/>
            <person name="Muzny D.M."/>
            <person name="Weinstock G."/>
            <person name="Gibbs R.A."/>
        </authorList>
    </citation>
    <scope>NUCLEOTIDE SEQUENCE [LARGE SCALE GENOMIC DNA]</scope>
    <source>
        <strain evidence="3">LSR1</strain>
    </source>
</reference>
<evidence type="ECO:0000313" key="3">
    <source>
        <dbReference type="Proteomes" id="UP000007819"/>
    </source>
</evidence>
<accession>A0A8R2D890</accession>
<sequence length="117" mass="13188">KPELIKLCKSKQLKSVGTVDNLRARLSRYYKEIVELDDIEETLSDQQKLKIQKDSTEDRIDIKELLTQSSSSDSSPETTNNAKIDITTEIVEMKQMGNSTVGTTAGTDTQVPQRRKN</sequence>
<dbReference type="EnsemblMetazoa" id="XM_016809422.2">
    <property type="protein sequence ID" value="XP_016664911.1"/>
    <property type="gene ID" value="LOC107885742"/>
</dbReference>
<feature type="region of interest" description="Disordered" evidence="1">
    <location>
        <begin position="66"/>
        <end position="85"/>
    </location>
</feature>
<name>A0A8R2D890_ACYPI</name>
<feature type="compositionally biased region" description="Polar residues" evidence="1">
    <location>
        <begin position="96"/>
        <end position="117"/>
    </location>
</feature>
<dbReference type="RefSeq" id="XP_016664911.1">
    <property type="nucleotide sequence ID" value="XM_016809422.2"/>
</dbReference>
<organism evidence="2 3">
    <name type="scientific">Acyrthosiphon pisum</name>
    <name type="common">Pea aphid</name>
    <dbReference type="NCBI Taxonomy" id="7029"/>
    <lineage>
        <taxon>Eukaryota</taxon>
        <taxon>Metazoa</taxon>
        <taxon>Ecdysozoa</taxon>
        <taxon>Arthropoda</taxon>
        <taxon>Hexapoda</taxon>
        <taxon>Insecta</taxon>
        <taxon>Pterygota</taxon>
        <taxon>Neoptera</taxon>
        <taxon>Paraneoptera</taxon>
        <taxon>Hemiptera</taxon>
        <taxon>Sternorrhyncha</taxon>
        <taxon>Aphidomorpha</taxon>
        <taxon>Aphidoidea</taxon>
        <taxon>Aphididae</taxon>
        <taxon>Macrosiphini</taxon>
        <taxon>Acyrthosiphon</taxon>
    </lineage>
</organism>
<reference evidence="2" key="2">
    <citation type="submission" date="2022-06" db="UniProtKB">
        <authorList>
            <consortium name="EnsemblMetazoa"/>
        </authorList>
    </citation>
    <scope>IDENTIFICATION</scope>
</reference>
<dbReference type="KEGG" id="api:107885742"/>
<dbReference type="Proteomes" id="UP000007819">
    <property type="component" value="Unassembled WGS sequence"/>
</dbReference>